<dbReference type="InterPro" id="IPR050194">
    <property type="entry name" value="Glycosyltransferase_grp1"/>
</dbReference>
<keyword evidence="4" id="KW-0328">Glycosyltransferase</keyword>
<dbReference type="InterPro" id="IPR028098">
    <property type="entry name" value="Glyco_trans_4-like_N"/>
</dbReference>
<dbReference type="PANTHER" id="PTHR45947:SF3">
    <property type="entry name" value="SULFOQUINOVOSYL TRANSFERASE SQD2"/>
    <property type="match status" value="1"/>
</dbReference>
<dbReference type="Proteomes" id="UP001596002">
    <property type="component" value="Unassembled WGS sequence"/>
</dbReference>
<dbReference type="Pfam" id="PF13439">
    <property type="entry name" value="Glyco_transf_4"/>
    <property type="match status" value="1"/>
</dbReference>
<feature type="domain" description="Glycosyltransferase subfamily 4-like N-terminal" evidence="3">
    <location>
        <begin position="15"/>
        <end position="204"/>
    </location>
</feature>
<reference evidence="5" key="1">
    <citation type="journal article" date="2019" name="Int. J. Syst. Evol. Microbiol.">
        <title>The Global Catalogue of Microorganisms (GCM) 10K type strain sequencing project: providing services to taxonomists for standard genome sequencing and annotation.</title>
        <authorList>
            <consortium name="The Broad Institute Genomics Platform"/>
            <consortium name="The Broad Institute Genome Sequencing Center for Infectious Disease"/>
            <person name="Wu L."/>
            <person name="Ma J."/>
        </authorList>
    </citation>
    <scope>NUCLEOTIDE SEQUENCE [LARGE SCALE GENOMIC DNA]</scope>
    <source>
        <strain evidence="5">WYCCWR 12678</strain>
    </source>
</reference>
<dbReference type="Pfam" id="PF00534">
    <property type="entry name" value="Glycos_transf_1"/>
    <property type="match status" value="1"/>
</dbReference>
<feature type="compositionally biased region" description="Basic and acidic residues" evidence="1">
    <location>
        <begin position="413"/>
        <end position="425"/>
    </location>
</feature>
<accession>A0ABV9Q4W6</accession>
<protein>
    <submittedName>
        <fullName evidence="4">Glycosyltransferase family 4 protein</fullName>
        <ecNumber evidence="4">2.4.-.-</ecNumber>
    </submittedName>
</protein>
<sequence length="486" mass="55256">MKILLATYWTLPHTGGLSGYVYQLKEELERLGHEVDVFGHHPSYLHYHMPNLNRFIEKQQIWDVVSEKMGNFHNQYYPELDPWIKQMEMERYSFELAAAFCKLHNYDLIHTQDIVATLALSRVKPKHIPLVATIHGCFTKEFLLYGMIKQVGDITWQYSILQEYLGTRSSRIAIVPSNWLKNQLVSDCGLSSDHLIVIPYGINIHSFKKKMEKSADIQTGSKKKIIACVARLSPVKGHTDLLNALARLKVEENEWVCWLIGDGPSRSELELQRNTLKLNDHVLFLGDRNDVPALLKQADIFVLPSIQDNLPYAVMEAQVSGTPVIVTDAGGIPEMVLHEKTGLISSAGQSDSIYINLKRLLNDASLREILAKTAKECGEIQWSLDTMMKRTLTVYGKTIEHTKGENALSDSSNQERKESRDTDNKDGKFSIDSLFSFQAVETSQVPVDSEVWGKILSALPEEYSIPDPRFIDMIKQHPIKNYDRIS</sequence>
<evidence type="ECO:0000313" key="5">
    <source>
        <dbReference type="Proteomes" id="UP001596002"/>
    </source>
</evidence>
<gene>
    <name evidence="4" type="ORF">ACFO8Q_18075</name>
</gene>
<dbReference type="SUPFAM" id="SSF53756">
    <property type="entry name" value="UDP-Glycosyltransferase/glycogen phosphorylase"/>
    <property type="match status" value="1"/>
</dbReference>
<name>A0ABV9Q4W6_9BACL</name>
<feature type="domain" description="Glycosyl transferase family 1" evidence="2">
    <location>
        <begin position="213"/>
        <end position="376"/>
    </location>
</feature>
<evidence type="ECO:0000313" key="4">
    <source>
        <dbReference type="EMBL" id="MFC4769240.1"/>
    </source>
</evidence>
<evidence type="ECO:0000259" key="2">
    <source>
        <dbReference type="Pfam" id="PF00534"/>
    </source>
</evidence>
<dbReference type="GO" id="GO:0016757">
    <property type="term" value="F:glycosyltransferase activity"/>
    <property type="evidence" value="ECO:0007669"/>
    <property type="project" value="UniProtKB-KW"/>
</dbReference>
<dbReference type="EMBL" id="JBHSHC010000120">
    <property type="protein sequence ID" value="MFC4769240.1"/>
    <property type="molecule type" value="Genomic_DNA"/>
</dbReference>
<feature type="region of interest" description="Disordered" evidence="1">
    <location>
        <begin position="405"/>
        <end position="425"/>
    </location>
</feature>
<dbReference type="CDD" id="cd03801">
    <property type="entry name" value="GT4_PimA-like"/>
    <property type="match status" value="1"/>
</dbReference>
<dbReference type="RefSeq" id="WP_380027534.1">
    <property type="nucleotide sequence ID" value="NZ_JBHSHC010000120.1"/>
</dbReference>
<evidence type="ECO:0000259" key="3">
    <source>
        <dbReference type="Pfam" id="PF13439"/>
    </source>
</evidence>
<keyword evidence="4" id="KW-0808">Transferase</keyword>
<organism evidence="4 5">
    <name type="scientific">Effusibacillus consociatus</name>
    <dbReference type="NCBI Taxonomy" id="1117041"/>
    <lineage>
        <taxon>Bacteria</taxon>
        <taxon>Bacillati</taxon>
        <taxon>Bacillota</taxon>
        <taxon>Bacilli</taxon>
        <taxon>Bacillales</taxon>
        <taxon>Alicyclobacillaceae</taxon>
        <taxon>Effusibacillus</taxon>
    </lineage>
</organism>
<proteinExistence type="predicted"/>
<dbReference type="Gene3D" id="3.40.50.2000">
    <property type="entry name" value="Glycogen Phosphorylase B"/>
    <property type="match status" value="2"/>
</dbReference>
<comment type="caution">
    <text evidence="4">The sequence shown here is derived from an EMBL/GenBank/DDBJ whole genome shotgun (WGS) entry which is preliminary data.</text>
</comment>
<evidence type="ECO:0000256" key="1">
    <source>
        <dbReference type="SAM" id="MobiDB-lite"/>
    </source>
</evidence>
<dbReference type="PANTHER" id="PTHR45947">
    <property type="entry name" value="SULFOQUINOVOSYL TRANSFERASE SQD2"/>
    <property type="match status" value="1"/>
</dbReference>
<keyword evidence="5" id="KW-1185">Reference proteome</keyword>
<dbReference type="EC" id="2.4.-.-" evidence="4"/>
<dbReference type="InterPro" id="IPR001296">
    <property type="entry name" value="Glyco_trans_1"/>
</dbReference>